<accession>A0A916Z208</accession>
<gene>
    <name evidence="2" type="ORF">GCM10010911_32330</name>
</gene>
<sequence length="41" mass="4809">MPIPKSRKGYNMRQTREMVLLLVLVFYVLLVLLLIAMMAGW</sequence>
<proteinExistence type="predicted"/>
<evidence type="ECO:0000313" key="2">
    <source>
        <dbReference type="EMBL" id="GGD71928.1"/>
    </source>
</evidence>
<protein>
    <submittedName>
        <fullName evidence="2">Uncharacterized protein</fullName>
    </submittedName>
</protein>
<comment type="caution">
    <text evidence="2">The sequence shown here is derived from an EMBL/GenBank/DDBJ whole genome shotgun (WGS) entry which is preliminary data.</text>
</comment>
<name>A0A916Z208_9BACL</name>
<dbReference type="AlphaFoldDB" id="A0A916Z208"/>
<feature type="transmembrane region" description="Helical" evidence="1">
    <location>
        <begin position="20"/>
        <end position="39"/>
    </location>
</feature>
<reference evidence="2" key="2">
    <citation type="submission" date="2020-09" db="EMBL/GenBank/DDBJ databases">
        <authorList>
            <person name="Sun Q."/>
            <person name="Zhou Y."/>
        </authorList>
    </citation>
    <scope>NUCLEOTIDE SEQUENCE</scope>
    <source>
        <strain evidence="2">CGMCC 1.15178</strain>
    </source>
</reference>
<dbReference type="RefSeq" id="WP_268239520.1">
    <property type="nucleotide sequence ID" value="NZ_BMHP01000002.1"/>
</dbReference>
<keyword evidence="1" id="KW-0472">Membrane</keyword>
<reference evidence="2" key="1">
    <citation type="journal article" date="2014" name="Int. J. Syst. Evol. Microbiol.">
        <title>Complete genome sequence of Corynebacterium casei LMG S-19264T (=DSM 44701T), isolated from a smear-ripened cheese.</title>
        <authorList>
            <consortium name="US DOE Joint Genome Institute (JGI-PGF)"/>
            <person name="Walter F."/>
            <person name="Albersmeier A."/>
            <person name="Kalinowski J."/>
            <person name="Ruckert C."/>
        </authorList>
    </citation>
    <scope>NUCLEOTIDE SEQUENCE</scope>
    <source>
        <strain evidence="2">CGMCC 1.15178</strain>
    </source>
</reference>
<dbReference type="Proteomes" id="UP000612456">
    <property type="component" value="Unassembled WGS sequence"/>
</dbReference>
<keyword evidence="1" id="KW-1133">Transmembrane helix</keyword>
<evidence type="ECO:0000256" key="1">
    <source>
        <dbReference type="SAM" id="Phobius"/>
    </source>
</evidence>
<dbReference type="EMBL" id="BMHP01000002">
    <property type="protein sequence ID" value="GGD71928.1"/>
    <property type="molecule type" value="Genomic_DNA"/>
</dbReference>
<evidence type="ECO:0000313" key="3">
    <source>
        <dbReference type="Proteomes" id="UP000612456"/>
    </source>
</evidence>
<keyword evidence="1" id="KW-0812">Transmembrane</keyword>
<organism evidence="2 3">
    <name type="scientific">Paenibacillus nasutitermitis</name>
    <dbReference type="NCBI Taxonomy" id="1652958"/>
    <lineage>
        <taxon>Bacteria</taxon>
        <taxon>Bacillati</taxon>
        <taxon>Bacillota</taxon>
        <taxon>Bacilli</taxon>
        <taxon>Bacillales</taxon>
        <taxon>Paenibacillaceae</taxon>
        <taxon>Paenibacillus</taxon>
    </lineage>
</organism>
<keyword evidence="3" id="KW-1185">Reference proteome</keyword>